<gene>
    <name evidence="1" type="ORF">LO50_06500</name>
</gene>
<evidence type="ECO:0000313" key="2">
    <source>
        <dbReference type="Proteomes" id="UP000032439"/>
    </source>
</evidence>
<name>A0A0D7E932_STUST</name>
<reference evidence="1 2" key="1">
    <citation type="submission" date="2014-11" db="EMBL/GenBank/DDBJ databases">
        <title>Genomics and ecophysiology of heterotrophic nitrogen fixing bacteria isolated from estuarine surface water.</title>
        <authorList>
            <person name="Bentzon-Tilia M."/>
            <person name="Severin I."/>
            <person name="Hansen L.H."/>
            <person name="Riemann L."/>
        </authorList>
    </citation>
    <scope>NUCLEOTIDE SEQUENCE [LARGE SCALE GENOMIC DNA]</scope>
    <source>
        <strain evidence="1 2">BAL361</strain>
    </source>
</reference>
<proteinExistence type="predicted"/>
<comment type="caution">
    <text evidence="1">The sequence shown here is derived from an EMBL/GenBank/DDBJ whole genome shotgun (WGS) entry which is preliminary data.</text>
</comment>
<dbReference type="Proteomes" id="UP000032439">
    <property type="component" value="Unassembled WGS sequence"/>
</dbReference>
<protein>
    <submittedName>
        <fullName evidence="1">Uncharacterized protein</fullName>
    </submittedName>
</protein>
<organism evidence="1 2">
    <name type="scientific">Stutzerimonas stutzeri</name>
    <name type="common">Pseudomonas stutzeri</name>
    <dbReference type="NCBI Taxonomy" id="316"/>
    <lineage>
        <taxon>Bacteria</taxon>
        <taxon>Pseudomonadati</taxon>
        <taxon>Pseudomonadota</taxon>
        <taxon>Gammaproteobacteria</taxon>
        <taxon>Pseudomonadales</taxon>
        <taxon>Pseudomonadaceae</taxon>
        <taxon>Stutzerimonas</taxon>
    </lineage>
</organism>
<accession>A0A0D7E932</accession>
<sequence length="77" mass="8191">MLAATGVVFANARVLSMVCGSLSQKRRYHIATAALQKQNKLRTALHIPDTAARCATSGAHETTTLVILACSLAQEHT</sequence>
<evidence type="ECO:0000313" key="1">
    <source>
        <dbReference type="EMBL" id="KIZ37263.1"/>
    </source>
</evidence>
<dbReference type="EMBL" id="JXXD01000046">
    <property type="protein sequence ID" value="KIZ37263.1"/>
    <property type="molecule type" value="Genomic_DNA"/>
</dbReference>
<dbReference type="AlphaFoldDB" id="A0A0D7E932"/>
<dbReference type="PATRIC" id="fig|316.110.peg.3710"/>